<name>A0A075G390_9EURY</name>
<reference evidence="1" key="1">
    <citation type="journal article" date="2014" name="Genome Biol. Evol.">
        <title>Pangenome evidence for extensive interdomain horizontal transfer affecting lineage core and shell genes in uncultured planktonic thaumarchaeota and euryarchaeota.</title>
        <authorList>
            <person name="Deschamps P."/>
            <person name="Zivanovic Y."/>
            <person name="Moreira D."/>
            <person name="Rodriguez-Valera F."/>
            <person name="Lopez-Garcia P."/>
        </authorList>
    </citation>
    <scope>NUCLEOTIDE SEQUENCE</scope>
</reference>
<sequence length="124" mass="13748">MLNLYAGVHLKEMERAICGDEELDSTCSEIIDGPGGRHRGTTHRLTGLFINRCARRLLDHLLVPPLHAALPLKQMDDISIVVSQHLHLDVPRGLEQGFDIDRAITECRQSLTLGCDVGSVQLSR</sequence>
<accession>A0A075G390</accession>
<dbReference type="EMBL" id="KF900537">
    <property type="protein sequence ID" value="AIE98520.1"/>
    <property type="molecule type" value="Genomic_DNA"/>
</dbReference>
<evidence type="ECO:0000313" key="1">
    <source>
        <dbReference type="EMBL" id="AIE98520.1"/>
    </source>
</evidence>
<proteinExistence type="predicted"/>
<organism evidence="1">
    <name type="scientific">uncultured marine group II/III euryarchaeote KM3_05_H10</name>
    <dbReference type="NCBI Taxonomy" id="1457839"/>
    <lineage>
        <taxon>Archaea</taxon>
        <taxon>Methanobacteriati</taxon>
        <taxon>Methanobacteriota</taxon>
        <taxon>environmental samples</taxon>
    </lineage>
</organism>
<protein>
    <submittedName>
        <fullName evidence="1">Uncharacterized protein</fullName>
    </submittedName>
</protein>
<dbReference type="AntiFam" id="ANF00133">
    <property type="entry name" value="Shadow ORF (opposite mccA)"/>
</dbReference>
<dbReference type="AlphaFoldDB" id="A0A075G390"/>